<reference evidence="1 2" key="1">
    <citation type="submission" date="2013-02" db="EMBL/GenBank/DDBJ databases">
        <authorList>
            <person name="Hannick L."/>
            <person name="Zafar N."/>
            <person name="Lorenzi H."/>
            <person name="Ali I.A."/>
            <person name="Petri W.P."/>
            <person name="Caler E."/>
        </authorList>
    </citation>
    <scope>NUCLEOTIDE SEQUENCE [LARGE SCALE GENOMIC DNA]</scope>
    <source>
        <strain evidence="1 2">KU27</strain>
    </source>
</reference>
<evidence type="ECO:0000313" key="1">
    <source>
        <dbReference type="EMBL" id="EMD46734.1"/>
    </source>
</evidence>
<organism evidence="1 2">
    <name type="scientific">Entamoeba histolytica KU27</name>
    <dbReference type="NCBI Taxonomy" id="885311"/>
    <lineage>
        <taxon>Eukaryota</taxon>
        <taxon>Amoebozoa</taxon>
        <taxon>Evosea</taxon>
        <taxon>Archamoebae</taxon>
        <taxon>Mastigamoebida</taxon>
        <taxon>Entamoebidae</taxon>
        <taxon>Entamoeba</taxon>
    </lineage>
</organism>
<dbReference type="Proteomes" id="UP000011755">
    <property type="component" value="Unassembled WGS sequence"/>
</dbReference>
<dbReference type="OrthoDB" id="31949at2759"/>
<gene>
    <name evidence="1" type="ORF">EHI5A_171790</name>
</gene>
<protein>
    <submittedName>
        <fullName evidence="1">Uncharacterized protein</fullName>
    </submittedName>
</protein>
<evidence type="ECO:0000313" key="2">
    <source>
        <dbReference type="Proteomes" id="UP000011755"/>
    </source>
</evidence>
<accession>M2QBV3</accession>
<dbReference type="AlphaFoldDB" id="M2QBV3"/>
<proteinExistence type="predicted"/>
<dbReference type="VEuPathDB" id="AmoebaDB:EHI5A_171790"/>
<name>M2QBV3_ENTHI</name>
<dbReference type="EMBL" id="KB444471">
    <property type="protein sequence ID" value="EMD46734.1"/>
    <property type="molecule type" value="Genomic_DNA"/>
</dbReference>
<sequence>GEIIDQVLDRVPKWYETNGKALTEISEGKKIKDVIKEYGKTLYNDVLLNKK</sequence>
<feature type="non-terminal residue" evidence="1">
    <location>
        <position position="1"/>
    </location>
</feature>